<dbReference type="Pfam" id="PF10197">
    <property type="entry name" value="Cir_N"/>
    <property type="match status" value="1"/>
</dbReference>
<dbReference type="PANTHER" id="PTHR16196">
    <property type="entry name" value="CELL CYCLE CONTROL PROTEIN CWF25"/>
    <property type="match status" value="1"/>
</dbReference>
<keyword evidence="5 8" id="KW-0175">Coiled coil</keyword>
<evidence type="ECO:0000256" key="6">
    <source>
        <dbReference type="ARBA" id="ARBA00023187"/>
    </source>
</evidence>
<evidence type="ECO:0000313" key="12">
    <source>
        <dbReference type="Proteomes" id="UP001408356"/>
    </source>
</evidence>
<feature type="compositionally biased region" description="Polar residues" evidence="9">
    <location>
        <begin position="319"/>
        <end position="335"/>
    </location>
</feature>
<feature type="region of interest" description="Disordered" evidence="9">
    <location>
        <begin position="146"/>
        <end position="397"/>
    </location>
</feature>
<dbReference type="InterPro" id="IPR019339">
    <property type="entry name" value="CIR_N_dom"/>
</dbReference>
<comment type="similarity">
    <text evidence="2">Belongs to the CWC25 family.</text>
</comment>
<proteinExistence type="inferred from homology"/>
<dbReference type="InterPro" id="IPR022209">
    <property type="entry name" value="CWC25"/>
</dbReference>
<gene>
    <name evidence="11" type="ORF">SUNI508_09902</name>
</gene>
<comment type="caution">
    <text evidence="11">The sequence shown here is derived from an EMBL/GenBank/DDBJ whole genome shotgun (WGS) entry which is preliminary data.</text>
</comment>
<dbReference type="PANTHER" id="PTHR16196:SF0">
    <property type="entry name" value="PRE-MRNA-SPLICING FACTOR CWC25 HOMOLOG"/>
    <property type="match status" value="1"/>
</dbReference>
<evidence type="ECO:0000256" key="7">
    <source>
        <dbReference type="ARBA" id="ARBA00023242"/>
    </source>
</evidence>
<accession>A0ABR2UMS7</accession>
<organism evidence="11 12">
    <name type="scientific">Seiridium unicorne</name>
    <dbReference type="NCBI Taxonomy" id="138068"/>
    <lineage>
        <taxon>Eukaryota</taxon>
        <taxon>Fungi</taxon>
        <taxon>Dikarya</taxon>
        <taxon>Ascomycota</taxon>
        <taxon>Pezizomycotina</taxon>
        <taxon>Sordariomycetes</taxon>
        <taxon>Xylariomycetidae</taxon>
        <taxon>Amphisphaeriales</taxon>
        <taxon>Sporocadaceae</taxon>
        <taxon>Seiridium</taxon>
    </lineage>
</organism>
<feature type="coiled-coil region" evidence="8">
    <location>
        <begin position="27"/>
        <end position="63"/>
    </location>
</feature>
<evidence type="ECO:0000256" key="9">
    <source>
        <dbReference type="SAM" id="MobiDB-lite"/>
    </source>
</evidence>
<keyword evidence="4" id="KW-0747">Spliceosome</keyword>
<feature type="compositionally biased region" description="Basic and acidic residues" evidence="9">
    <location>
        <begin position="242"/>
        <end position="260"/>
    </location>
</feature>
<sequence length="411" mass="48459">MGGGDLNLKKSFHPGLMRNQVRVAEEEAKALAEKKKTDLRLKEIQEERQKEELQRQLEAAGGKKRIDRVEWMYQGPSDGQGGTSEELEGFLLGKRRIDNILKGTDHQKLEKQAGQESFMALQSANTDRDTALKVREDPLLAMKRKEQEHYAAMMKDPARQRQLMALMGKSDEKSSRKREDRHERRHRHRHRSHSRDREHRHRRRHRSDSREKDEDRERDRQHRERRSGSGDRYPRSRSPRSSRIDEDRYRSRRDHSEGKISNRRRRYDSDNEGQRDSRSSNDRPQDDSRDRRTDYDRGRRGDDRGNRNGFDKRSRDQYRSNGSYNTRDMDQTSGANGKKPNDTSAEEERARKLAAMQADASELDKDREQRLAALEERDRLARETDNKARARSGKYGDQEFVNGLRKQALNL</sequence>
<evidence type="ECO:0000256" key="3">
    <source>
        <dbReference type="ARBA" id="ARBA00022664"/>
    </source>
</evidence>
<feature type="compositionally biased region" description="Basic and acidic residues" evidence="9">
    <location>
        <begin position="208"/>
        <end position="234"/>
    </location>
</feature>
<protein>
    <submittedName>
        <fullName evidence="11">CBF1-interacting co-repressor CIR N-terminal domain-containing protein</fullName>
    </submittedName>
</protein>
<dbReference type="InterPro" id="IPR051376">
    <property type="entry name" value="CWC25_splicing_factor"/>
</dbReference>
<reference evidence="11 12" key="1">
    <citation type="journal article" date="2024" name="J. Plant Pathol.">
        <title>Sequence and assembly of the genome of Seiridium unicorne, isolate CBS 538.82, causal agent of cypress canker disease.</title>
        <authorList>
            <person name="Scali E."/>
            <person name="Rocca G.D."/>
            <person name="Danti R."/>
            <person name="Garbelotto M."/>
            <person name="Barberini S."/>
            <person name="Baroncelli R."/>
            <person name="Emiliani G."/>
        </authorList>
    </citation>
    <scope>NUCLEOTIDE SEQUENCE [LARGE SCALE GENOMIC DNA]</scope>
    <source>
        <strain evidence="11 12">BM-138-508</strain>
    </source>
</reference>
<feature type="compositionally biased region" description="Basic and acidic residues" evidence="9">
    <location>
        <begin position="267"/>
        <end position="318"/>
    </location>
</feature>
<evidence type="ECO:0000256" key="4">
    <source>
        <dbReference type="ARBA" id="ARBA00022728"/>
    </source>
</evidence>
<evidence type="ECO:0000313" key="11">
    <source>
        <dbReference type="EMBL" id="KAK9415942.1"/>
    </source>
</evidence>
<dbReference type="SMART" id="SM01083">
    <property type="entry name" value="Cir_N"/>
    <property type="match status" value="1"/>
</dbReference>
<keyword evidence="3" id="KW-0507">mRNA processing</keyword>
<dbReference type="Proteomes" id="UP001408356">
    <property type="component" value="Unassembled WGS sequence"/>
</dbReference>
<comment type="subcellular location">
    <subcellularLocation>
        <location evidence="1">Nucleus</location>
    </subcellularLocation>
</comment>
<feature type="compositionally biased region" description="Basic and acidic residues" evidence="9">
    <location>
        <begin position="169"/>
        <end position="182"/>
    </location>
</feature>
<evidence type="ECO:0000256" key="2">
    <source>
        <dbReference type="ARBA" id="ARBA00006695"/>
    </source>
</evidence>
<feature type="compositionally biased region" description="Basic and acidic residues" evidence="9">
    <location>
        <begin position="362"/>
        <end position="388"/>
    </location>
</feature>
<dbReference type="EMBL" id="JARVKF010000410">
    <property type="protein sequence ID" value="KAK9415942.1"/>
    <property type="molecule type" value="Genomic_DNA"/>
</dbReference>
<feature type="domain" description="CBF1-interacting co-repressor CIR N-terminal" evidence="10">
    <location>
        <begin position="11"/>
        <end position="47"/>
    </location>
</feature>
<name>A0ABR2UMS7_9PEZI</name>
<evidence type="ECO:0000256" key="8">
    <source>
        <dbReference type="SAM" id="Coils"/>
    </source>
</evidence>
<evidence type="ECO:0000259" key="10">
    <source>
        <dbReference type="SMART" id="SM01083"/>
    </source>
</evidence>
<keyword evidence="6" id="KW-0508">mRNA splicing</keyword>
<feature type="compositionally biased region" description="Basic residues" evidence="9">
    <location>
        <begin position="183"/>
        <end position="207"/>
    </location>
</feature>
<dbReference type="Pfam" id="PF12542">
    <property type="entry name" value="CWC25"/>
    <property type="match status" value="1"/>
</dbReference>
<keyword evidence="12" id="KW-1185">Reference proteome</keyword>
<evidence type="ECO:0000256" key="5">
    <source>
        <dbReference type="ARBA" id="ARBA00023054"/>
    </source>
</evidence>
<evidence type="ECO:0000256" key="1">
    <source>
        <dbReference type="ARBA" id="ARBA00004123"/>
    </source>
</evidence>
<keyword evidence="7" id="KW-0539">Nucleus</keyword>